<organism evidence="3 4">
    <name type="scientific">Lutibacter flavus</name>
    <dbReference type="NCBI Taxonomy" id="691689"/>
    <lineage>
        <taxon>Bacteria</taxon>
        <taxon>Pseudomonadati</taxon>
        <taxon>Bacteroidota</taxon>
        <taxon>Flavobacteriia</taxon>
        <taxon>Flavobacteriales</taxon>
        <taxon>Flavobacteriaceae</taxon>
        <taxon>Lutibacter</taxon>
    </lineage>
</organism>
<name>A0A238Z5G2_9FLAO</name>
<dbReference type="AlphaFoldDB" id="A0A238Z5G2"/>
<feature type="signal peptide" evidence="2">
    <location>
        <begin position="1"/>
        <end position="20"/>
    </location>
</feature>
<feature type="region of interest" description="Disordered" evidence="1">
    <location>
        <begin position="134"/>
        <end position="159"/>
    </location>
</feature>
<feature type="compositionally biased region" description="Polar residues" evidence="1">
    <location>
        <begin position="134"/>
        <end position="144"/>
    </location>
</feature>
<gene>
    <name evidence="3" type="ORF">SAMN04488111_3065</name>
</gene>
<dbReference type="Proteomes" id="UP000198412">
    <property type="component" value="Unassembled WGS sequence"/>
</dbReference>
<keyword evidence="4" id="KW-1185">Reference proteome</keyword>
<dbReference type="RefSeq" id="WP_089379333.1">
    <property type="nucleotide sequence ID" value="NZ_FZNX01000006.1"/>
</dbReference>
<accession>A0A238Z5G2</accession>
<reference evidence="4" key="1">
    <citation type="submission" date="2017-06" db="EMBL/GenBank/DDBJ databases">
        <authorList>
            <person name="Varghese N."/>
            <person name="Submissions S."/>
        </authorList>
    </citation>
    <scope>NUCLEOTIDE SEQUENCE [LARGE SCALE GENOMIC DNA]</scope>
    <source>
        <strain evidence="4">DSM 27993</strain>
    </source>
</reference>
<feature type="compositionally biased region" description="Basic and acidic residues" evidence="1">
    <location>
        <begin position="67"/>
        <end position="84"/>
    </location>
</feature>
<dbReference type="OrthoDB" id="956918at2"/>
<evidence type="ECO:0008006" key="5">
    <source>
        <dbReference type="Google" id="ProtNLM"/>
    </source>
</evidence>
<protein>
    <recommendedName>
        <fullName evidence="5">LTXXQ motif family protein</fullName>
    </recommendedName>
</protein>
<feature type="chain" id="PRO_5013348588" description="LTXXQ motif family protein" evidence="2">
    <location>
        <begin position="21"/>
        <end position="159"/>
    </location>
</feature>
<evidence type="ECO:0000256" key="1">
    <source>
        <dbReference type="SAM" id="MobiDB-lite"/>
    </source>
</evidence>
<evidence type="ECO:0000256" key="2">
    <source>
        <dbReference type="SAM" id="SignalP"/>
    </source>
</evidence>
<proteinExistence type="predicted"/>
<evidence type="ECO:0000313" key="3">
    <source>
        <dbReference type="EMBL" id="SNR78422.1"/>
    </source>
</evidence>
<evidence type="ECO:0000313" key="4">
    <source>
        <dbReference type="Proteomes" id="UP000198412"/>
    </source>
</evidence>
<sequence length="159" mass="18536">MKKLIGLTAIVILFSLTVSAQGRNGGNRQGSKLTAEQKATLQTKKMTLRLDLNANQQKEVEKMLLQSAEERNKKRTEYREKKQSGELTADEQFTFENDRIERQLVHKKAMKKILNENQYEKWESEIMGKMNMNRRQNADCNSPRRSNKSGSKRNFNNRN</sequence>
<dbReference type="EMBL" id="FZNX01000006">
    <property type="protein sequence ID" value="SNR78422.1"/>
    <property type="molecule type" value="Genomic_DNA"/>
</dbReference>
<keyword evidence="2" id="KW-0732">Signal</keyword>
<feature type="region of interest" description="Disordered" evidence="1">
    <location>
        <begin position="67"/>
        <end position="90"/>
    </location>
</feature>